<proteinExistence type="predicted"/>
<organism evidence="1 2">
    <name type="scientific">Glomus cerebriforme</name>
    <dbReference type="NCBI Taxonomy" id="658196"/>
    <lineage>
        <taxon>Eukaryota</taxon>
        <taxon>Fungi</taxon>
        <taxon>Fungi incertae sedis</taxon>
        <taxon>Mucoromycota</taxon>
        <taxon>Glomeromycotina</taxon>
        <taxon>Glomeromycetes</taxon>
        <taxon>Glomerales</taxon>
        <taxon>Glomeraceae</taxon>
        <taxon>Glomus</taxon>
    </lineage>
</organism>
<dbReference type="AlphaFoldDB" id="A0A397TID6"/>
<accession>A0A397TID6</accession>
<dbReference type="EMBL" id="QKYT01000025">
    <property type="protein sequence ID" value="RIA97748.1"/>
    <property type="molecule type" value="Genomic_DNA"/>
</dbReference>
<comment type="caution">
    <text evidence="1">The sequence shown here is derived from an EMBL/GenBank/DDBJ whole genome shotgun (WGS) entry which is preliminary data.</text>
</comment>
<name>A0A397TID6_9GLOM</name>
<reference evidence="1 2" key="1">
    <citation type="submission" date="2018-06" db="EMBL/GenBank/DDBJ databases">
        <title>Comparative genomics reveals the genomic features of Rhizophagus irregularis, R. cerebriforme, R. diaphanum and Gigaspora rosea, and their symbiotic lifestyle signature.</title>
        <authorList>
            <person name="Morin E."/>
            <person name="San Clemente H."/>
            <person name="Chen E.C.H."/>
            <person name="De La Providencia I."/>
            <person name="Hainaut M."/>
            <person name="Kuo A."/>
            <person name="Kohler A."/>
            <person name="Murat C."/>
            <person name="Tang N."/>
            <person name="Roy S."/>
            <person name="Loubradou J."/>
            <person name="Henrissat B."/>
            <person name="Grigoriev I.V."/>
            <person name="Corradi N."/>
            <person name="Roux C."/>
            <person name="Martin F.M."/>
        </authorList>
    </citation>
    <scope>NUCLEOTIDE SEQUENCE [LARGE SCALE GENOMIC DNA]</scope>
    <source>
        <strain evidence="1 2">DAOM 227022</strain>
    </source>
</reference>
<gene>
    <name evidence="1" type="ORF">C1645_813618</name>
</gene>
<keyword evidence="2" id="KW-1185">Reference proteome</keyword>
<evidence type="ECO:0000313" key="1">
    <source>
        <dbReference type="EMBL" id="RIA97748.1"/>
    </source>
</evidence>
<sequence length="98" mass="11944">MNNDGQRIKLNFRGYAQYHYCCTFNLKDEFIVINEFYNQSIYEYSVIIWIYSTRIKNNKWMYKGIYKIPKGHRKVNNFNPEVNCTINNHLDKIRANHL</sequence>
<protein>
    <submittedName>
        <fullName evidence="1">Uncharacterized protein</fullName>
    </submittedName>
</protein>
<evidence type="ECO:0000313" key="2">
    <source>
        <dbReference type="Proteomes" id="UP000265703"/>
    </source>
</evidence>
<dbReference type="Proteomes" id="UP000265703">
    <property type="component" value="Unassembled WGS sequence"/>
</dbReference>